<dbReference type="Pfam" id="PF14806">
    <property type="entry name" value="Coatomer_b_Cpla"/>
    <property type="match status" value="1"/>
</dbReference>
<dbReference type="GO" id="GO:0006891">
    <property type="term" value="P:intra-Golgi vesicle-mediated transport"/>
    <property type="evidence" value="ECO:0007669"/>
    <property type="project" value="TreeGrafter"/>
</dbReference>
<proteinExistence type="predicted"/>
<dbReference type="GO" id="GO:0006888">
    <property type="term" value="P:endoplasmic reticulum to Golgi vesicle-mediated transport"/>
    <property type="evidence" value="ECO:0007669"/>
    <property type="project" value="TreeGrafter"/>
</dbReference>
<gene>
    <name evidence="14" type="ORF">AURANDRAFT_70289</name>
</gene>
<evidence type="ECO:0000256" key="2">
    <source>
        <dbReference type="ARBA" id="ARBA00004347"/>
    </source>
</evidence>
<dbReference type="SUPFAM" id="SSF48371">
    <property type="entry name" value="ARM repeat"/>
    <property type="match status" value="1"/>
</dbReference>
<keyword evidence="9" id="KW-0472">Membrane</keyword>
<evidence type="ECO:0000313" key="15">
    <source>
        <dbReference type="Proteomes" id="UP000002729"/>
    </source>
</evidence>
<organism evidence="15">
    <name type="scientific">Aureococcus anophagefferens</name>
    <name type="common">Harmful bloom alga</name>
    <dbReference type="NCBI Taxonomy" id="44056"/>
    <lineage>
        <taxon>Eukaryota</taxon>
        <taxon>Sar</taxon>
        <taxon>Stramenopiles</taxon>
        <taxon>Ochrophyta</taxon>
        <taxon>Pelagophyceae</taxon>
        <taxon>Pelagomonadales</taxon>
        <taxon>Pelagomonadaceae</taxon>
        <taxon>Aureococcus</taxon>
    </lineage>
</organism>
<evidence type="ECO:0000256" key="5">
    <source>
        <dbReference type="ARBA" id="ARBA00022737"/>
    </source>
</evidence>
<evidence type="ECO:0000256" key="4">
    <source>
        <dbReference type="ARBA" id="ARBA00022490"/>
    </source>
</evidence>
<dbReference type="OMA" id="KDVMVDM"/>
<comment type="subcellular location">
    <subcellularLocation>
        <location evidence="2">Cytoplasmic vesicle</location>
        <location evidence="2">COPI-coated vesicle membrane</location>
        <topology evidence="2">Peripheral membrane protein</topology>
        <orientation evidence="2">Cytoplasmic side</orientation>
    </subcellularLocation>
    <subcellularLocation>
        <location evidence="1">Golgi apparatus membrane</location>
        <topology evidence="1">Peripheral membrane protein</topology>
        <orientation evidence="1">Cytoplasmic side</orientation>
    </subcellularLocation>
</comment>
<evidence type="ECO:0000313" key="14">
    <source>
        <dbReference type="EMBL" id="EGB05737.1"/>
    </source>
</evidence>
<evidence type="ECO:0000256" key="9">
    <source>
        <dbReference type="ARBA" id="ARBA00023136"/>
    </source>
</evidence>
<evidence type="ECO:0000259" key="12">
    <source>
        <dbReference type="Pfam" id="PF07718"/>
    </source>
</evidence>
<dbReference type="GeneID" id="20227745"/>
<dbReference type="InterPro" id="IPR016460">
    <property type="entry name" value="COPB1"/>
</dbReference>
<dbReference type="InterPro" id="IPR029446">
    <property type="entry name" value="COPB1_appendage_platform_dom"/>
</dbReference>
<evidence type="ECO:0008006" key="16">
    <source>
        <dbReference type="Google" id="ProtNLM"/>
    </source>
</evidence>
<dbReference type="InterPro" id="IPR011989">
    <property type="entry name" value="ARM-like"/>
</dbReference>
<dbReference type="FunCoup" id="F0YGU1">
    <property type="interactions" value="554"/>
</dbReference>
<dbReference type="InterPro" id="IPR016024">
    <property type="entry name" value="ARM-type_fold"/>
</dbReference>
<keyword evidence="5" id="KW-0677">Repeat</keyword>
<dbReference type="Gene3D" id="1.25.10.10">
    <property type="entry name" value="Leucine-rich Repeat Variant"/>
    <property type="match status" value="1"/>
</dbReference>
<dbReference type="eggNOG" id="KOG1058">
    <property type="taxonomic scope" value="Eukaryota"/>
</dbReference>
<dbReference type="PANTHER" id="PTHR10635:SF0">
    <property type="entry name" value="COATOMER SUBUNIT BETA"/>
    <property type="match status" value="1"/>
</dbReference>
<feature type="domain" description="Coatomer beta subunit C-terminal" evidence="12">
    <location>
        <begin position="463"/>
        <end position="600"/>
    </location>
</feature>
<evidence type="ECO:0000256" key="1">
    <source>
        <dbReference type="ARBA" id="ARBA00004255"/>
    </source>
</evidence>
<reference evidence="14 15" key="1">
    <citation type="journal article" date="2011" name="Proc. Natl. Acad. Sci. U.S.A.">
        <title>Niche of harmful alga Aureococcus anophagefferens revealed through ecogenomics.</title>
        <authorList>
            <person name="Gobler C.J."/>
            <person name="Berry D.L."/>
            <person name="Dyhrman S.T."/>
            <person name="Wilhelm S.W."/>
            <person name="Salamov A."/>
            <person name="Lobanov A.V."/>
            <person name="Zhang Y."/>
            <person name="Collier J.L."/>
            <person name="Wurch L.L."/>
            <person name="Kustka A.B."/>
            <person name="Dill B.D."/>
            <person name="Shah M."/>
            <person name="VerBerkmoes N.C."/>
            <person name="Kuo A."/>
            <person name="Terry A."/>
            <person name="Pangilinan J."/>
            <person name="Lindquist E.A."/>
            <person name="Lucas S."/>
            <person name="Paulsen I.T."/>
            <person name="Hattenrath-Lehmann T.K."/>
            <person name="Talmage S.C."/>
            <person name="Walker E.A."/>
            <person name="Koch F."/>
            <person name="Burson A.M."/>
            <person name="Marcoval M.A."/>
            <person name="Tang Y.Z."/>
            <person name="Lecleir G.R."/>
            <person name="Coyne K.J."/>
            <person name="Berg G.M."/>
            <person name="Bertrand E.M."/>
            <person name="Saito M.A."/>
            <person name="Gladyshev V.N."/>
            <person name="Grigoriev I.V."/>
        </authorList>
    </citation>
    <scope>NUCLEOTIDE SEQUENCE [LARGE SCALE GENOMIC DNA]</scope>
    <source>
        <strain evidence="15">CCMP 1984</strain>
    </source>
</reference>
<evidence type="ECO:0000256" key="10">
    <source>
        <dbReference type="ARBA" id="ARBA00023329"/>
    </source>
</evidence>
<name>F0YGU1_AURAN</name>
<accession>F0YGU1</accession>
<sequence>MEHFIGSETELGSRRNAFLMLFNEAEEIAIEFLRANAESLDSFGDGFALLVLELTRKVCRRDPAQKSRFVRFLFQLLVSPSAAVSYEAAWTLASLSSAPTAIRAAASTYTSLLCTQSDNNVKLIVLERLAELKERHIRVLSEVLMDMLRALASPNVDICKRTLEIAMDLISPRNIDEVIQVLKREVVRTRECDLEKGSEYRAMLINSIHTCALKFPDVAGSVVHVLMDFLGSNGAMDVIIFVRSIIQQYPPLRVGILEKLVTTFNEITASPVFSTALWILGEYVESTELLQNSFDEILKGMGESSASLNETDNGFENYCNPSVEAIDKPLNKAIILPDGTYATQIVSLQPNSDPDEIATLPTLQCLIKGGDIFLGTVVAAEIQAGSARLYEASLIGQVAATDSLERLGIFAQLLLDPATYALHDKFLEDNKLSFTHYLKHTIPDITKNDPNLTTAKLHSCEQPDDLISWRQLRPSLGSSGDSELCDEGDLQRATGAGISSDAFGLRLSHVYQLSGFADPVYAEACVTVHDYDIVLDILIVNRTPSTLTNLTVELATMGDLKLIERPQSLTMGPLDQRSIRANIKVSSTETGHIFGTIVYEKSSTAEKTYINLNNIHLDIMDYIRPASCSDQAFRHMWAEFEWENKVAISTNIASLNDFLEHIVTSTNMCCLTPSSSLGGTSSFLAANLYAKSIFGEDALVNVSVEKKDDADGKLSGYIRIRSKTQGIALSLGDRITAVQRSVT</sequence>
<dbReference type="GO" id="GO:0006886">
    <property type="term" value="P:intracellular protein transport"/>
    <property type="evidence" value="ECO:0007669"/>
    <property type="project" value="InterPro"/>
</dbReference>
<dbReference type="GO" id="GO:0030126">
    <property type="term" value="C:COPI vesicle coat"/>
    <property type="evidence" value="ECO:0007669"/>
    <property type="project" value="InterPro"/>
</dbReference>
<evidence type="ECO:0000256" key="3">
    <source>
        <dbReference type="ARBA" id="ARBA00022448"/>
    </source>
</evidence>
<dbReference type="InterPro" id="IPR011710">
    <property type="entry name" value="Coatomer_bsu_C"/>
</dbReference>
<evidence type="ECO:0000259" key="13">
    <source>
        <dbReference type="Pfam" id="PF14806"/>
    </source>
</evidence>
<dbReference type="GO" id="GO:0000139">
    <property type="term" value="C:Golgi membrane"/>
    <property type="evidence" value="ECO:0007669"/>
    <property type="project" value="UniProtKB-SubCell"/>
</dbReference>
<dbReference type="Pfam" id="PF01602">
    <property type="entry name" value="Adaptin_N"/>
    <property type="match status" value="1"/>
</dbReference>
<keyword evidence="15" id="KW-1185">Reference proteome</keyword>
<evidence type="ECO:0000256" key="6">
    <source>
        <dbReference type="ARBA" id="ARBA00022892"/>
    </source>
</evidence>
<keyword evidence="3" id="KW-0813">Transport</keyword>
<keyword evidence="4" id="KW-0963">Cytoplasm</keyword>
<dbReference type="AlphaFoldDB" id="F0YGU1"/>
<feature type="domain" description="Coatomer beta subunit appendage platform" evidence="13">
    <location>
        <begin position="606"/>
        <end position="735"/>
    </location>
</feature>
<dbReference type="GO" id="GO:0005198">
    <property type="term" value="F:structural molecule activity"/>
    <property type="evidence" value="ECO:0007669"/>
    <property type="project" value="InterPro"/>
</dbReference>
<feature type="domain" description="Clathrin/coatomer adaptor adaptin-like N-terminal" evidence="11">
    <location>
        <begin position="48"/>
        <end position="307"/>
    </location>
</feature>
<dbReference type="PANTHER" id="PTHR10635">
    <property type="entry name" value="COATOMER SUBUNIT BETA"/>
    <property type="match status" value="1"/>
</dbReference>
<evidence type="ECO:0000256" key="8">
    <source>
        <dbReference type="ARBA" id="ARBA00023034"/>
    </source>
</evidence>
<dbReference type="KEGG" id="aaf:AURANDRAFT_70289"/>
<keyword evidence="8" id="KW-0333">Golgi apparatus</keyword>
<keyword evidence="10" id="KW-0968">Cytoplasmic vesicle</keyword>
<dbReference type="RefSeq" id="XP_009039576.1">
    <property type="nucleotide sequence ID" value="XM_009041328.1"/>
</dbReference>
<evidence type="ECO:0000256" key="7">
    <source>
        <dbReference type="ARBA" id="ARBA00022927"/>
    </source>
</evidence>
<dbReference type="InterPro" id="IPR002553">
    <property type="entry name" value="Clathrin/coatomer_adapt-like_N"/>
</dbReference>
<dbReference type="Pfam" id="PF07718">
    <property type="entry name" value="Coatamer_beta_C"/>
    <property type="match status" value="1"/>
</dbReference>
<keyword evidence="7" id="KW-0653">Protein transport</keyword>
<dbReference type="Proteomes" id="UP000002729">
    <property type="component" value="Unassembled WGS sequence"/>
</dbReference>
<dbReference type="InParanoid" id="F0YGU1"/>
<protein>
    <recommendedName>
        <fullName evidence="16">Coatomer subunit beta</fullName>
    </recommendedName>
</protein>
<dbReference type="EMBL" id="GL833139">
    <property type="protein sequence ID" value="EGB05737.1"/>
    <property type="molecule type" value="Genomic_DNA"/>
</dbReference>
<keyword evidence="6" id="KW-0931">ER-Golgi transport</keyword>
<evidence type="ECO:0000259" key="11">
    <source>
        <dbReference type="Pfam" id="PF01602"/>
    </source>
</evidence>
<dbReference type="OrthoDB" id="10261439at2759"/>